<gene>
    <name evidence="4" type="ORF">METZ01_LOCUS263022</name>
</gene>
<proteinExistence type="predicted"/>
<dbReference type="PANTHER" id="PTHR20854:SF4">
    <property type="entry name" value="INOSITOL-1-MONOPHOSPHATASE-RELATED"/>
    <property type="match status" value="1"/>
</dbReference>
<sequence length="253" mass="27685">MDLLKLSKNAVVHALDKLIELDKKNIKDYQFSNEVPREVKAEADIIIEKILIDKLSISDLSILSEESGLIKSESNSNLRFIIDPIDGTVNFIRGICNCSISVALFDGNTPVFGVLASYPSGIIAWGGKGIGAFMGEIPINVSSIKDTKKGVLCTGFPSRFEFNSKTILEQMNLLQSFNKVRMLGSASQSLLQVAQGSVEAYVESNIMIWDVAAGIAIVEGAGGEFRINKQDYNYPIEVIASNNLIDKSIWAFQ</sequence>
<organism evidence="4">
    <name type="scientific">marine metagenome</name>
    <dbReference type="NCBI Taxonomy" id="408172"/>
    <lineage>
        <taxon>unclassified sequences</taxon>
        <taxon>metagenomes</taxon>
        <taxon>ecological metagenomes</taxon>
    </lineage>
</organism>
<dbReference type="GO" id="GO:0008934">
    <property type="term" value="F:inositol monophosphate 1-phosphatase activity"/>
    <property type="evidence" value="ECO:0007669"/>
    <property type="project" value="TreeGrafter"/>
</dbReference>
<evidence type="ECO:0000256" key="1">
    <source>
        <dbReference type="ARBA" id="ARBA00022723"/>
    </source>
</evidence>
<dbReference type="InterPro" id="IPR020550">
    <property type="entry name" value="Inositol_monophosphatase_CS"/>
</dbReference>
<dbReference type="Pfam" id="PF00459">
    <property type="entry name" value="Inositol_P"/>
    <property type="match status" value="1"/>
</dbReference>
<dbReference type="GO" id="GO:0046872">
    <property type="term" value="F:metal ion binding"/>
    <property type="evidence" value="ECO:0007669"/>
    <property type="project" value="UniProtKB-KW"/>
</dbReference>
<dbReference type="EMBL" id="UINC01073633">
    <property type="protein sequence ID" value="SVC10168.1"/>
    <property type="molecule type" value="Genomic_DNA"/>
</dbReference>
<evidence type="ECO:0008006" key="5">
    <source>
        <dbReference type="Google" id="ProtNLM"/>
    </source>
</evidence>
<dbReference type="CDD" id="cd01637">
    <property type="entry name" value="IMPase_like"/>
    <property type="match status" value="1"/>
</dbReference>
<dbReference type="GO" id="GO:0007165">
    <property type="term" value="P:signal transduction"/>
    <property type="evidence" value="ECO:0007669"/>
    <property type="project" value="TreeGrafter"/>
</dbReference>
<dbReference type="Gene3D" id="3.30.540.10">
    <property type="entry name" value="Fructose-1,6-Bisphosphatase, subunit A, domain 1"/>
    <property type="match status" value="1"/>
</dbReference>
<reference evidence="4" key="1">
    <citation type="submission" date="2018-05" db="EMBL/GenBank/DDBJ databases">
        <authorList>
            <person name="Lanie J.A."/>
            <person name="Ng W.-L."/>
            <person name="Kazmierczak K.M."/>
            <person name="Andrzejewski T.M."/>
            <person name="Davidsen T.M."/>
            <person name="Wayne K.J."/>
            <person name="Tettelin H."/>
            <person name="Glass J.I."/>
            <person name="Rusch D."/>
            <person name="Podicherti R."/>
            <person name="Tsui H.-C.T."/>
            <person name="Winkler M.E."/>
        </authorList>
    </citation>
    <scope>NUCLEOTIDE SEQUENCE</scope>
</reference>
<dbReference type="PRINTS" id="PR00377">
    <property type="entry name" value="IMPHPHTASES"/>
</dbReference>
<keyword evidence="1" id="KW-0479">Metal-binding</keyword>
<keyword evidence="2" id="KW-0378">Hydrolase</keyword>
<dbReference type="SUPFAM" id="SSF56655">
    <property type="entry name" value="Carbohydrate phosphatase"/>
    <property type="match status" value="1"/>
</dbReference>
<keyword evidence="3" id="KW-0460">Magnesium</keyword>
<dbReference type="GO" id="GO:0006020">
    <property type="term" value="P:inositol metabolic process"/>
    <property type="evidence" value="ECO:0007669"/>
    <property type="project" value="TreeGrafter"/>
</dbReference>
<dbReference type="AlphaFoldDB" id="A0A382JEK6"/>
<dbReference type="PROSITE" id="PS00630">
    <property type="entry name" value="IMP_2"/>
    <property type="match status" value="1"/>
</dbReference>
<accession>A0A382JEK6</accession>
<dbReference type="GO" id="GO:0046854">
    <property type="term" value="P:phosphatidylinositol phosphate biosynthetic process"/>
    <property type="evidence" value="ECO:0007669"/>
    <property type="project" value="InterPro"/>
</dbReference>
<evidence type="ECO:0000256" key="3">
    <source>
        <dbReference type="ARBA" id="ARBA00022842"/>
    </source>
</evidence>
<dbReference type="InterPro" id="IPR000760">
    <property type="entry name" value="Inositol_monophosphatase-like"/>
</dbReference>
<protein>
    <recommendedName>
        <fullName evidence="5">Inositol-1-monophosphatase</fullName>
    </recommendedName>
</protein>
<dbReference type="InterPro" id="IPR020583">
    <property type="entry name" value="Inositol_monoP_metal-BS"/>
</dbReference>
<dbReference type="PROSITE" id="PS00629">
    <property type="entry name" value="IMP_1"/>
    <property type="match status" value="1"/>
</dbReference>
<dbReference type="PANTHER" id="PTHR20854">
    <property type="entry name" value="INOSITOL MONOPHOSPHATASE"/>
    <property type="match status" value="1"/>
</dbReference>
<evidence type="ECO:0000313" key="4">
    <source>
        <dbReference type="EMBL" id="SVC10168.1"/>
    </source>
</evidence>
<evidence type="ECO:0000256" key="2">
    <source>
        <dbReference type="ARBA" id="ARBA00022801"/>
    </source>
</evidence>
<dbReference type="Gene3D" id="3.40.190.80">
    <property type="match status" value="1"/>
</dbReference>
<name>A0A382JEK6_9ZZZZ</name>